<reference evidence="3" key="2">
    <citation type="submission" date="2020-10" db="UniProtKB">
        <authorList>
            <consortium name="WormBaseParasite"/>
        </authorList>
    </citation>
    <scope>IDENTIFICATION</scope>
</reference>
<feature type="region of interest" description="Disordered" evidence="1">
    <location>
        <begin position="117"/>
        <end position="136"/>
    </location>
</feature>
<dbReference type="Proteomes" id="UP000492821">
    <property type="component" value="Unassembled WGS sequence"/>
</dbReference>
<evidence type="ECO:0000256" key="1">
    <source>
        <dbReference type="SAM" id="MobiDB-lite"/>
    </source>
</evidence>
<protein>
    <submittedName>
        <fullName evidence="3">Band_3_cyto domain-containing protein</fullName>
    </submittedName>
</protein>
<organism evidence="2 3">
    <name type="scientific">Panagrellus redivivus</name>
    <name type="common">Microworm</name>
    <dbReference type="NCBI Taxonomy" id="6233"/>
    <lineage>
        <taxon>Eukaryota</taxon>
        <taxon>Metazoa</taxon>
        <taxon>Ecdysozoa</taxon>
        <taxon>Nematoda</taxon>
        <taxon>Chromadorea</taxon>
        <taxon>Rhabditida</taxon>
        <taxon>Tylenchina</taxon>
        <taxon>Panagrolaimomorpha</taxon>
        <taxon>Panagrolaimoidea</taxon>
        <taxon>Panagrolaimidae</taxon>
        <taxon>Panagrellus</taxon>
    </lineage>
</organism>
<accession>A0A7E4W9D0</accession>
<keyword evidence="2" id="KW-1185">Reference proteome</keyword>
<evidence type="ECO:0000313" key="2">
    <source>
        <dbReference type="Proteomes" id="UP000492821"/>
    </source>
</evidence>
<proteinExistence type="predicted"/>
<sequence>MYVDDIVKDNKLIHVTDTLVLHIDTISSFEKLIPFICGPFTRLTIHGGDIKLDQLKRLMRDTVRKVEITAQIELKRDEYDDAVRLITQHVRGVGYVFNLESTPQLITKVKPAVESDFHAQDPRPDNCNKKQKRSQSTMTNFAPINNHRTCPEAEKEVRDQLYITDNKMVYEWASKKTFIFRIFKLFYWLYRWACDGFSLAPTSHSLLSVDEVIKMGRPIYVTETLVLHCRSIASFRRLIPHIWGPYTRIVIHGDNISRIQATPHH</sequence>
<dbReference type="WBParaSite" id="Pan_g7812.t1">
    <property type="protein sequence ID" value="Pan_g7812.t1"/>
    <property type="gene ID" value="Pan_g7812"/>
</dbReference>
<evidence type="ECO:0000313" key="3">
    <source>
        <dbReference type="WBParaSite" id="Pan_g7812.t1"/>
    </source>
</evidence>
<name>A0A7E4W9D0_PANRE</name>
<dbReference type="AlphaFoldDB" id="A0A7E4W9D0"/>
<feature type="compositionally biased region" description="Basic and acidic residues" evidence="1">
    <location>
        <begin position="117"/>
        <end position="128"/>
    </location>
</feature>
<reference evidence="2" key="1">
    <citation type="journal article" date="2013" name="Genetics">
        <title>The draft genome and transcriptome of Panagrellus redivivus are shaped by the harsh demands of a free-living lifestyle.</title>
        <authorList>
            <person name="Srinivasan J."/>
            <person name="Dillman A.R."/>
            <person name="Macchietto M.G."/>
            <person name="Heikkinen L."/>
            <person name="Lakso M."/>
            <person name="Fracchia K.M."/>
            <person name="Antoshechkin I."/>
            <person name="Mortazavi A."/>
            <person name="Wong G."/>
            <person name="Sternberg P.W."/>
        </authorList>
    </citation>
    <scope>NUCLEOTIDE SEQUENCE [LARGE SCALE GENOMIC DNA]</scope>
    <source>
        <strain evidence="2">MT8872</strain>
    </source>
</reference>